<comment type="caution">
    <text evidence="8">The sequence shown here is derived from an EMBL/GenBank/DDBJ whole genome shotgun (WGS) entry which is preliminary data.</text>
</comment>
<evidence type="ECO:0000256" key="5">
    <source>
        <dbReference type="ARBA" id="ARBA00023136"/>
    </source>
</evidence>
<feature type="transmembrane region" description="Helical" evidence="6">
    <location>
        <begin position="26"/>
        <end position="44"/>
    </location>
</feature>
<dbReference type="Pfam" id="PF03772">
    <property type="entry name" value="Competence"/>
    <property type="match status" value="1"/>
</dbReference>
<name>I7L8U0_9LACO</name>
<dbReference type="InterPro" id="IPR052159">
    <property type="entry name" value="Competence_DNA_uptake"/>
</dbReference>
<dbReference type="InterPro" id="IPR004797">
    <property type="entry name" value="Competence_ComEC/Rec2"/>
</dbReference>
<dbReference type="SUPFAM" id="SSF56281">
    <property type="entry name" value="Metallo-hydrolase/oxidoreductase"/>
    <property type="match status" value="1"/>
</dbReference>
<dbReference type="eggNOG" id="COG0658">
    <property type="taxonomic scope" value="Bacteria"/>
</dbReference>
<accession>I7L8U0</accession>
<dbReference type="GO" id="GO:0030420">
    <property type="term" value="P:establishment of competence for transformation"/>
    <property type="evidence" value="ECO:0007669"/>
    <property type="project" value="InterPro"/>
</dbReference>
<dbReference type="InterPro" id="IPR001279">
    <property type="entry name" value="Metallo-B-lactamas"/>
</dbReference>
<dbReference type="STRING" id="1423758.FC41_GL000301"/>
<dbReference type="NCBIfam" id="TIGR00360">
    <property type="entry name" value="ComEC_N-term"/>
    <property type="match status" value="1"/>
</dbReference>
<feature type="transmembrane region" description="Helical" evidence="6">
    <location>
        <begin position="227"/>
        <end position="252"/>
    </location>
</feature>
<dbReference type="NCBIfam" id="TIGR00361">
    <property type="entry name" value="ComEC_Rec2"/>
    <property type="match status" value="1"/>
</dbReference>
<keyword evidence="3 6" id="KW-0812">Transmembrane</keyword>
<evidence type="ECO:0000256" key="3">
    <source>
        <dbReference type="ARBA" id="ARBA00022692"/>
    </source>
</evidence>
<keyword evidence="5 6" id="KW-0472">Membrane</keyword>
<dbReference type="Pfam" id="PF00753">
    <property type="entry name" value="Lactamase_B"/>
    <property type="match status" value="1"/>
</dbReference>
<dbReference type="PANTHER" id="PTHR30619">
    <property type="entry name" value="DNA INTERNALIZATION/COMPETENCE PROTEIN COMEC/REC2"/>
    <property type="match status" value="1"/>
</dbReference>
<feature type="transmembrane region" description="Helical" evidence="6">
    <location>
        <begin position="435"/>
        <end position="454"/>
    </location>
</feature>
<feature type="transmembrane region" description="Helical" evidence="6">
    <location>
        <begin position="461"/>
        <end position="481"/>
    </location>
</feature>
<gene>
    <name evidence="8" type="ORF">BN55_03220</name>
</gene>
<evidence type="ECO:0000256" key="1">
    <source>
        <dbReference type="ARBA" id="ARBA00004651"/>
    </source>
</evidence>
<reference evidence="8 9" key="1">
    <citation type="submission" date="2012-06" db="EMBL/GenBank/DDBJ databases">
        <title>Draft Genome Sequence of Lactobacillus hominis Strain CRBIP 24.179T, isolated from human intestine.</title>
        <authorList>
            <person name="Cousin S."/>
            <person name="Ma L."/>
            <person name="Bizet C."/>
            <person name="Loux V."/>
            <person name="Bouchier C."/>
            <person name="Clermont D."/>
            <person name="Creno S."/>
        </authorList>
    </citation>
    <scope>NUCLEOTIDE SEQUENCE [LARGE SCALE GENOMIC DNA]</scope>
    <source>
        <strain evidence="9">CRBIP 24.179T</strain>
    </source>
</reference>
<dbReference type="SMART" id="SM00849">
    <property type="entry name" value="Lactamase_B"/>
    <property type="match status" value="1"/>
</dbReference>
<evidence type="ECO:0000256" key="2">
    <source>
        <dbReference type="ARBA" id="ARBA00022475"/>
    </source>
</evidence>
<dbReference type="PATRIC" id="fig|1423758.3.peg.304"/>
<dbReference type="PANTHER" id="PTHR30619:SF1">
    <property type="entry name" value="RECOMBINATION PROTEIN 2"/>
    <property type="match status" value="1"/>
</dbReference>
<evidence type="ECO:0000259" key="7">
    <source>
        <dbReference type="SMART" id="SM00849"/>
    </source>
</evidence>
<feature type="transmembrane region" description="Helical" evidence="6">
    <location>
        <begin position="51"/>
        <end position="68"/>
    </location>
</feature>
<feature type="domain" description="Metallo-beta-lactamase" evidence="7">
    <location>
        <begin position="491"/>
        <end position="693"/>
    </location>
</feature>
<feature type="transmembrane region" description="Helical" evidence="6">
    <location>
        <begin position="259"/>
        <end position="276"/>
    </location>
</feature>
<keyword evidence="9" id="KW-1185">Reference proteome</keyword>
<dbReference type="EMBL" id="CAKE01000001">
    <property type="protein sequence ID" value="CCI80934.1"/>
    <property type="molecule type" value="Genomic_DNA"/>
</dbReference>
<protein>
    <submittedName>
        <fullName evidence="8">Competence protein ComEC</fullName>
    </submittedName>
</protein>
<keyword evidence="4 6" id="KW-1133">Transmembrane helix</keyword>
<dbReference type="InterPro" id="IPR036866">
    <property type="entry name" value="RibonucZ/Hydroxyglut_hydro"/>
</dbReference>
<dbReference type="CDD" id="cd07731">
    <property type="entry name" value="ComA-like_MBL-fold"/>
    <property type="match status" value="1"/>
</dbReference>
<dbReference type="InterPro" id="IPR035681">
    <property type="entry name" value="ComA-like_MBL"/>
</dbReference>
<dbReference type="InterPro" id="IPR004477">
    <property type="entry name" value="ComEC_N"/>
</dbReference>
<dbReference type="Proteomes" id="UP000009320">
    <property type="component" value="Unassembled WGS sequence"/>
</dbReference>
<feature type="transmembrane region" description="Helical" evidence="6">
    <location>
        <begin position="320"/>
        <end position="339"/>
    </location>
</feature>
<dbReference type="eggNOG" id="COG2333">
    <property type="taxonomic scope" value="Bacteria"/>
</dbReference>
<evidence type="ECO:0000256" key="6">
    <source>
        <dbReference type="SAM" id="Phobius"/>
    </source>
</evidence>
<feature type="transmembrane region" description="Helical" evidence="6">
    <location>
        <begin position="380"/>
        <end position="398"/>
    </location>
</feature>
<evidence type="ECO:0000313" key="9">
    <source>
        <dbReference type="Proteomes" id="UP000009320"/>
    </source>
</evidence>
<organism evidence="8 9">
    <name type="scientific">Lactobacillus hominis DSM 23910 = CRBIP 24.179</name>
    <dbReference type="NCBI Taxonomy" id="1423758"/>
    <lineage>
        <taxon>Bacteria</taxon>
        <taxon>Bacillati</taxon>
        <taxon>Bacillota</taxon>
        <taxon>Bacilli</taxon>
        <taxon>Lactobacillales</taxon>
        <taxon>Lactobacillaceae</taxon>
        <taxon>Lactobacillus</taxon>
    </lineage>
</organism>
<evidence type="ECO:0000256" key="4">
    <source>
        <dbReference type="ARBA" id="ARBA00022989"/>
    </source>
</evidence>
<proteinExistence type="predicted"/>
<sequence length="745" mass="84784">MNPGFLLLVGLELVALSFTIFQANKFSQLIVCLLIFGYLLTLLYFKYKKQLKVFLAILVIFVGYFLLAKKGPDQPNLNQPLIIYPDQVKINDDFLSGQGKIGKQPVSLAFKIRENEANALKDDQILILHNVQADIQEIDGPTTPGQFNFKKYNQGKDIYWQLKIKNYQAMIKKPNFSEQIHILRSKIQNYFAQFPQNVRFLASEMILAQNPTDETKTILENYRDLGVIHLLSISGLHVGLYTIVIAAFCTLLKRTEVETVIICSIFLLIEVLLSDFQPGFVRASLSYILASFFNLKKIPLAAGDRLGLAVLIHLLIKPKLFFSSGAILSYLLVFGLELTNNLSKLRQNIKLNLLINPVLLFSFYRINILTILYNMIIVPVFNYVLLPLTFIAITLGKFLPSIVDMIEKLFLFIMRIIEMIANTKLGMLTFGQLKWWQAIFLLLVTVVSILLPSLELTKLRLKYWVVVSYLIIFIQIHFPLYGQVTFIDVGQGDSILITTPFKRKAYLIDTGGKVSFGKKKSQPQVNRITLPFLYSQGIDHLDGIFLSHQDADHVGDLGPLLDQIKVKKLYFAKGLTDNPSFRKRIANHTNQIKLVPLLANDQVKEGGLVFNVVYPFQPGLGKNEDSLSLYFEIAHKKWLFTGDLDRNGERKIMEHYGLKVDYFKLGHHGSKTATDPEFMKKLTPELVFISSGRNNRFGHPHPETLQTLQALNIPALNTQDSGTITWTYSKFGPSKFTTFLSRKNK</sequence>
<evidence type="ECO:0000313" key="8">
    <source>
        <dbReference type="EMBL" id="CCI80934.1"/>
    </source>
</evidence>
<dbReference type="AlphaFoldDB" id="I7L8U0"/>
<dbReference type="Gene3D" id="3.60.15.10">
    <property type="entry name" value="Ribonuclease Z/Hydroxyacylglutathione hydrolase-like"/>
    <property type="match status" value="1"/>
</dbReference>
<comment type="subcellular location">
    <subcellularLocation>
        <location evidence="1">Cell membrane</location>
        <topology evidence="1">Multi-pass membrane protein</topology>
    </subcellularLocation>
</comment>
<keyword evidence="2" id="KW-1003">Cell membrane</keyword>
<dbReference type="GO" id="GO:0005886">
    <property type="term" value="C:plasma membrane"/>
    <property type="evidence" value="ECO:0007669"/>
    <property type="project" value="UniProtKB-SubCell"/>
</dbReference>